<dbReference type="PANTHER" id="PTHR43762">
    <property type="entry name" value="L-GULONOLACTONE OXIDASE"/>
    <property type="match status" value="1"/>
</dbReference>
<evidence type="ECO:0000313" key="5">
    <source>
        <dbReference type="Proteomes" id="UP000248330"/>
    </source>
</evidence>
<dbReference type="Gene3D" id="1.10.45.10">
    <property type="entry name" value="Vanillyl-alcohol Oxidase, Chain A, domain 4"/>
    <property type="match status" value="1"/>
</dbReference>
<dbReference type="InterPro" id="IPR016166">
    <property type="entry name" value="FAD-bd_PCMH"/>
</dbReference>
<dbReference type="Gene3D" id="3.30.70.2520">
    <property type="match status" value="1"/>
</dbReference>
<dbReference type="GO" id="GO:0071949">
    <property type="term" value="F:FAD binding"/>
    <property type="evidence" value="ECO:0007669"/>
    <property type="project" value="InterPro"/>
</dbReference>
<keyword evidence="2" id="KW-0560">Oxidoreductase</keyword>
<dbReference type="Gene3D" id="3.30.43.10">
    <property type="entry name" value="Uridine Diphospho-n-acetylenolpyruvylglucosamine Reductase, domain 2"/>
    <property type="match status" value="1"/>
</dbReference>
<evidence type="ECO:0000259" key="3">
    <source>
        <dbReference type="PROSITE" id="PS51387"/>
    </source>
</evidence>
<keyword evidence="5" id="KW-1185">Reference proteome</keyword>
<protein>
    <submittedName>
        <fullName evidence="4">L-gulonolactone oxidase</fullName>
    </submittedName>
</protein>
<dbReference type="InterPro" id="IPR010031">
    <property type="entry name" value="FAD_lactone_oxidase-like"/>
</dbReference>
<dbReference type="InterPro" id="IPR016167">
    <property type="entry name" value="FAD-bd_PCMH_sub1"/>
</dbReference>
<comment type="caution">
    <text evidence="4">The sequence shown here is derived from an EMBL/GenBank/DDBJ whole genome shotgun (WGS) entry which is preliminary data.</text>
</comment>
<name>A0A318E3N2_9GAMM</name>
<evidence type="ECO:0000256" key="2">
    <source>
        <dbReference type="ARBA" id="ARBA00023002"/>
    </source>
</evidence>
<dbReference type="SUPFAM" id="SSF56176">
    <property type="entry name" value="FAD-binding/transporter-associated domain-like"/>
    <property type="match status" value="1"/>
</dbReference>
<accession>A0A318E3N2</accession>
<reference evidence="4 5" key="1">
    <citation type="submission" date="2018-04" db="EMBL/GenBank/DDBJ databases">
        <title>Genomic Encyclopedia of Type Strains, Phase IV (KMG-IV): sequencing the most valuable type-strain genomes for metagenomic binning, comparative biology and taxonomic classification.</title>
        <authorList>
            <person name="Goeker M."/>
        </authorList>
    </citation>
    <scope>NUCLEOTIDE SEQUENCE [LARGE SCALE GENOMIC DNA]</scope>
    <source>
        <strain evidence="4 5">DSM 104150</strain>
    </source>
</reference>
<dbReference type="PROSITE" id="PS51387">
    <property type="entry name" value="FAD_PCMH"/>
    <property type="match status" value="1"/>
</dbReference>
<organism evidence="4 5">
    <name type="scientific">Sinimarinibacterium flocculans</name>
    <dbReference type="NCBI Taxonomy" id="985250"/>
    <lineage>
        <taxon>Bacteria</taxon>
        <taxon>Pseudomonadati</taxon>
        <taxon>Pseudomonadota</taxon>
        <taxon>Gammaproteobacteria</taxon>
        <taxon>Nevskiales</taxon>
        <taxon>Nevskiaceae</taxon>
        <taxon>Sinimarinibacterium</taxon>
    </lineage>
</organism>
<dbReference type="GO" id="GO:0003885">
    <property type="term" value="F:D-arabinono-1,4-lactone oxidase activity"/>
    <property type="evidence" value="ECO:0007669"/>
    <property type="project" value="InterPro"/>
</dbReference>
<dbReference type="GO" id="GO:0016020">
    <property type="term" value="C:membrane"/>
    <property type="evidence" value="ECO:0007669"/>
    <property type="project" value="InterPro"/>
</dbReference>
<dbReference type="InterPro" id="IPR006094">
    <property type="entry name" value="Oxid_FAD_bind_N"/>
</dbReference>
<gene>
    <name evidence="4" type="ORF">C8D93_109137</name>
</gene>
<dbReference type="InterPro" id="IPR016171">
    <property type="entry name" value="Vanillyl_alc_oxidase_C-sub2"/>
</dbReference>
<dbReference type="Gene3D" id="3.30.465.10">
    <property type="match status" value="1"/>
</dbReference>
<sequence>MALSSPRSQHWTNWSRTVRCEPAYCAHPVTIEQVQAEVVRASEDGERLRVIGSGHSFSPLCWTDDNHMALDRFTGIESVDFERRRVWVRAGTRLRRLTEALARRGLALENAPDYDRQTLGGAIATATHGTGAAFGNLSSLVTGLRMVCADGTVRSVSQQDDPDLLCAGAVSLGALGVITHVELQCVDDYRLVVSSTAATLGETIERLTELRRDHRNSEFFWFPHTDSVVVRRADVTRETPTRLSPVQRTLRRGVDKAVFTGMSQAARRAPRVAEQFGRVASRLVSGRRDVLDARSAYALRRRSRFQQLEFALPVDWLGTVLRSLDHLIKALDSRIHFPIEVRFVAPDGNWLSPHYERDSACITVPAYADIGFRDYFAPVSELMERYDGRPHWGMVHDLGAPQLRSLYPRFDDFRALRRQLDPRGLFLNPHLAAVLGESLR</sequence>
<dbReference type="Pfam" id="PF01565">
    <property type="entry name" value="FAD_binding_4"/>
    <property type="match status" value="1"/>
</dbReference>
<dbReference type="EMBL" id="QICN01000009">
    <property type="protein sequence ID" value="PXV65758.1"/>
    <property type="molecule type" value="Genomic_DNA"/>
</dbReference>
<dbReference type="InterPro" id="IPR007173">
    <property type="entry name" value="ALO_C"/>
</dbReference>
<feature type="domain" description="FAD-binding PCMH-type" evidence="3">
    <location>
        <begin position="18"/>
        <end position="188"/>
    </location>
</feature>
<dbReference type="Proteomes" id="UP000248330">
    <property type="component" value="Unassembled WGS sequence"/>
</dbReference>
<evidence type="ECO:0000313" key="4">
    <source>
        <dbReference type="EMBL" id="PXV65758.1"/>
    </source>
</evidence>
<evidence type="ECO:0000256" key="1">
    <source>
        <dbReference type="ARBA" id="ARBA00022827"/>
    </source>
</evidence>
<dbReference type="RefSeq" id="WP_170124054.1">
    <property type="nucleotide sequence ID" value="NZ_CAWNXA010000009.1"/>
</dbReference>
<dbReference type="PANTHER" id="PTHR43762:SF1">
    <property type="entry name" value="D-ARABINONO-1,4-LACTONE OXIDASE"/>
    <property type="match status" value="1"/>
</dbReference>
<proteinExistence type="predicted"/>
<keyword evidence="1" id="KW-0274">FAD</keyword>
<keyword evidence="1" id="KW-0285">Flavoprotein</keyword>
<dbReference type="AlphaFoldDB" id="A0A318E3N2"/>
<dbReference type="NCBIfam" id="TIGR01679">
    <property type="entry name" value="bact_FAD_ox"/>
    <property type="match status" value="1"/>
</dbReference>
<dbReference type="InterPro" id="IPR016169">
    <property type="entry name" value="FAD-bd_PCMH_sub2"/>
</dbReference>
<dbReference type="Pfam" id="PF04030">
    <property type="entry name" value="ALO"/>
    <property type="match status" value="1"/>
</dbReference>
<dbReference type="PIRSF" id="PIRSF000136">
    <property type="entry name" value="LGO_GLO"/>
    <property type="match status" value="1"/>
</dbReference>
<dbReference type="InterPro" id="IPR036318">
    <property type="entry name" value="FAD-bd_PCMH-like_sf"/>
</dbReference>